<feature type="signal peptide" evidence="2">
    <location>
        <begin position="1"/>
        <end position="21"/>
    </location>
</feature>
<protein>
    <recommendedName>
        <fullName evidence="5">Polymer-forming protein</fullName>
    </recommendedName>
</protein>
<gene>
    <name evidence="3" type="ORF">DES36_1301</name>
</gene>
<feature type="compositionally biased region" description="Basic and acidic residues" evidence="1">
    <location>
        <begin position="25"/>
        <end position="34"/>
    </location>
</feature>
<evidence type="ECO:0008006" key="5">
    <source>
        <dbReference type="Google" id="ProtNLM"/>
    </source>
</evidence>
<keyword evidence="2" id="KW-0732">Signal</keyword>
<evidence type="ECO:0000313" key="3">
    <source>
        <dbReference type="EMBL" id="RBP57388.1"/>
    </source>
</evidence>
<dbReference type="OrthoDB" id="2111555at2"/>
<dbReference type="RefSeq" id="WP_113921869.1">
    <property type="nucleotide sequence ID" value="NZ_CALNCS010000001.1"/>
</dbReference>
<proteinExistence type="predicted"/>
<evidence type="ECO:0000256" key="1">
    <source>
        <dbReference type="SAM" id="MobiDB-lite"/>
    </source>
</evidence>
<dbReference type="Proteomes" id="UP000253490">
    <property type="component" value="Unassembled WGS sequence"/>
</dbReference>
<comment type="caution">
    <text evidence="3">The sequence shown here is derived from an EMBL/GenBank/DDBJ whole genome shotgun (WGS) entry which is preliminary data.</text>
</comment>
<evidence type="ECO:0000256" key="2">
    <source>
        <dbReference type="SAM" id="SignalP"/>
    </source>
</evidence>
<dbReference type="PROSITE" id="PS51257">
    <property type="entry name" value="PROKAR_LIPOPROTEIN"/>
    <property type="match status" value="1"/>
</dbReference>
<feature type="chain" id="PRO_5038742779" description="Polymer-forming protein" evidence="2">
    <location>
        <begin position="22"/>
        <end position="191"/>
    </location>
</feature>
<sequence length="191" mass="21183">MKKLMSLFVILVTLFTLTIGCTPKETTEQEKPDATQDQTTPDASKPEPDTATGPSYVMDEASIQKVMGPEGSWIVIFTQDMKTDKELVLDGEFRDKDDPNGDIVRKVKLYAQDENRTKTASYTLTAPKLTIKSENAMIEGGTFVGDVYVEANGFTIRDAQIQGNVYFSKEEYKTSSQVIENSKITGTSEVK</sequence>
<feature type="region of interest" description="Disordered" evidence="1">
    <location>
        <begin position="25"/>
        <end position="56"/>
    </location>
</feature>
<evidence type="ECO:0000313" key="4">
    <source>
        <dbReference type="Proteomes" id="UP000253490"/>
    </source>
</evidence>
<keyword evidence="4" id="KW-1185">Reference proteome</keyword>
<organism evidence="3 4">
    <name type="scientific">Alkalibaculum bacchi</name>
    <dbReference type="NCBI Taxonomy" id="645887"/>
    <lineage>
        <taxon>Bacteria</taxon>
        <taxon>Bacillati</taxon>
        <taxon>Bacillota</taxon>
        <taxon>Clostridia</taxon>
        <taxon>Eubacteriales</taxon>
        <taxon>Eubacteriaceae</taxon>
        <taxon>Alkalibaculum</taxon>
    </lineage>
</organism>
<dbReference type="EMBL" id="QNRX01000030">
    <property type="protein sequence ID" value="RBP57388.1"/>
    <property type="molecule type" value="Genomic_DNA"/>
</dbReference>
<dbReference type="AlphaFoldDB" id="A0A366HXS3"/>
<reference evidence="3 4" key="1">
    <citation type="submission" date="2018-06" db="EMBL/GenBank/DDBJ databases">
        <title>Genomic Encyclopedia of Type Strains, Phase IV (KMG-IV): sequencing the most valuable type-strain genomes for metagenomic binning, comparative biology and taxonomic classification.</title>
        <authorList>
            <person name="Goeker M."/>
        </authorList>
    </citation>
    <scope>NUCLEOTIDE SEQUENCE [LARGE SCALE GENOMIC DNA]</scope>
    <source>
        <strain evidence="3 4">DSM 22112</strain>
    </source>
</reference>
<accession>A0A366HXS3</accession>
<name>A0A366HXS3_9FIRM</name>